<accession>A0ABR7FPF8</accession>
<keyword evidence="3" id="KW-0808">Transferase</keyword>
<dbReference type="InterPro" id="IPR029026">
    <property type="entry name" value="tRNA_m1G_MTases_N"/>
</dbReference>
<dbReference type="SUPFAM" id="SSF75217">
    <property type="entry name" value="alpha/beta knot"/>
    <property type="match status" value="1"/>
</dbReference>
<evidence type="ECO:0000313" key="7">
    <source>
        <dbReference type="Proteomes" id="UP000635828"/>
    </source>
</evidence>
<comment type="similarity">
    <text evidence="5">Belongs to the RNA methyltransferase RlmH family.</text>
</comment>
<dbReference type="PANTHER" id="PTHR33603:SF1">
    <property type="entry name" value="RIBOSOMAL RNA LARGE SUBUNIT METHYLTRANSFERASE H"/>
    <property type="match status" value="1"/>
</dbReference>
<reference evidence="6 7" key="1">
    <citation type="submission" date="2020-08" db="EMBL/GenBank/DDBJ databases">
        <title>Genome public.</title>
        <authorList>
            <person name="Liu C."/>
            <person name="Sun Q."/>
        </authorList>
    </citation>
    <scope>NUCLEOTIDE SEQUENCE [LARGE SCALE GENOMIC DNA]</scope>
    <source>
        <strain evidence="6 7">NSJ-7</strain>
    </source>
</reference>
<evidence type="ECO:0000256" key="4">
    <source>
        <dbReference type="ARBA" id="ARBA00022691"/>
    </source>
</evidence>
<evidence type="ECO:0000256" key="3">
    <source>
        <dbReference type="ARBA" id="ARBA00022679"/>
    </source>
</evidence>
<keyword evidence="7" id="KW-1185">Reference proteome</keyword>
<name>A0ABR7FPF8_9FIRM</name>
<evidence type="ECO:0000256" key="1">
    <source>
        <dbReference type="ARBA" id="ARBA00022552"/>
    </source>
</evidence>
<organism evidence="6 7">
    <name type="scientific">Anaerostipes hominis</name>
    <name type="common">ex Liu et al. 2021</name>
    <dbReference type="NCBI Taxonomy" id="2763018"/>
    <lineage>
        <taxon>Bacteria</taxon>
        <taxon>Bacillati</taxon>
        <taxon>Bacillota</taxon>
        <taxon>Clostridia</taxon>
        <taxon>Lachnospirales</taxon>
        <taxon>Lachnospiraceae</taxon>
        <taxon>Anaerostipes</taxon>
    </lineage>
</organism>
<gene>
    <name evidence="6" type="ORF">H8S22_05620</name>
</gene>
<dbReference type="Pfam" id="PF02590">
    <property type="entry name" value="SPOUT_MTase"/>
    <property type="match status" value="1"/>
</dbReference>
<dbReference type="Proteomes" id="UP000635828">
    <property type="component" value="Unassembled WGS sequence"/>
</dbReference>
<evidence type="ECO:0000256" key="2">
    <source>
        <dbReference type="ARBA" id="ARBA00022603"/>
    </source>
</evidence>
<proteinExistence type="inferred from homology"/>
<dbReference type="InterPro" id="IPR003742">
    <property type="entry name" value="RlmH-like"/>
</dbReference>
<keyword evidence="1" id="KW-0698">rRNA processing</keyword>
<evidence type="ECO:0000313" key="6">
    <source>
        <dbReference type="EMBL" id="MBC5677097.1"/>
    </source>
</evidence>
<dbReference type="EMBL" id="JACOOS010000005">
    <property type="protein sequence ID" value="MBC5677097.1"/>
    <property type="molecule type" value="Genomic_DNA"/>
</dbReference>
<keyword evidence="2" id="KW-0489">Methyltransferase</keyword>
<dbReference type="Gene3D" id="3.40.1280.10">
    <property type="match status" value="1"/>
</dbReference>
<keyword evidence="4" id="KW-0949">S-adenosyl-L-methionine</keyword>
<sequence length="135" mass="15996">MMKFYIFILQKNRDTLYVQAMQEYLKRLGKYCTIEVKYVKKEKQLGRIFEKEGKHFMVTSSENSMESTAFAEEISRWMMNGCSNIFFYIGGFRPEHDVSEFSVSSFDMAPELCAAVLLEQIYRSCRIMNCQPYHK</sequence>
<comment type="caution">
    <text evidence="6">The sequence shown here is derived from an EMBL/GenBank/DDBJ whole genome shotgun (WGS) entry which is preliminary data.</text>
</comment>
<dbReference type="PANTHER" id="PTHR33603">
    <property type="entry name" value="METHYLTRANSFERASE"/>
    <property type="match status" value="1"/>
</dbReference>
<dbReference type="InterPro" id="IPR029028">
    <property type="entry name" value="Alpha/beta_knot_MTases"/>
</dbReference>
<evidence type="ECO:0000256" key="5">
    <source>
        <dbReference type="ARBA" id="ARBA00038303"/>
    </source>
</evidence>
<protein>
    <submittedName>
        <fullName evidence="6">23S rRNA (Pseudouridine(1915)-N(3))-methyltransferase RlmH</fullName>
    </submittedName>
</protein>